<evidence type="ECO:0000256" key="1">
    <source>
        <dbReference type="SAM" id="MobiDB-lite"/>
    </source>
</evidence>
<evidence type="ECO:0000313" key="2">
    <source>
        <dbReference type="EMBL" id="AQK57417.1"/>
    </source>
</evidence>
<dbReference type="IntAct" id="A0A1D6QHS0">
    <property type="interactions" value="1"/>
</dbReference>
<keyword evidence="2" id="KW-0418">Kinase</keyword>
<feature type="region of interest" description="Disordered" evidence="1">
    <location>
        <begin position="95"/>
        <end position="154"/>
    </location>
</feature>
<feature type="compositionally biased region" description="Polar residues" evidence="1">
    <location>
        <begin position="120"/>
        <end position="133"/>
    </location>
</feature>
<dbReference type="STRING" id="4577.A0A1D6QHS0"/>
<dbReference type="GO" id="GO:0016301">
    <property type="term" value="F:kinase activity"/>
    <property type="evidence" value="ECO:0007669"/>
    <property type="project" value="UniProtKB-KW"/>
</dbReference>
<proteinExistence type="predicted"/>
<keyword evidence="2" id="KW-0808">Transferase</keyword>
<name>A0A1D6QHS0_MAIZE</name>
<dbReference type="AlphaFoldDB" id="A0A1D6QHS0"/>
<organism evidence="2">
    <name type="scientific">Zea mays</name>
    <name type="common">Maize</name>
    <dbReference type="NCBI Taxonomy" id="4577"/>
    <lineage>
        <taxon>Eukaryota</taxon>
        <taxon>Viridiplantae</taxon>
        <taxon>Streptophyta</taxon>
        <taxon>Embryophyta</taxon>
        <taxon>Tracheophyta</taxon>
        <taxon>Spermatophyta</taxon>
        <taxon>Magnoliopsida</taxon>
        <taxon>Liliopsida</taxon>
        <taxon>Poales</taxon>
        <taxon>Poaceae</taxon>
        <taxon>PACMAD clade</taxon>
        <taxon>Panicoideae</taxon>
        <taxon>Andropogonodae</taxon>
        <taxon>Andropogoneae</taxon>
        <taxon>Tripsacinae</taxon>
        <taxon>Zea</taxon>
    </lineage>
</organism>
<dbReference type="Gene3D" id="2.70.98.10">
    <property type="match status" value="1"/>
</dbReference>
<dbReference type="GO" id="GO:0030246">
    <property type="term" value="F:carbohydrate binding"/>
    <property type="evidence" value="ECO:0007669"/>
    <property type="project" value="InterPro"/>
</dbReference>
<gene>
    <name evidence="2" type="ORF">ZEAMMB73_Zm00001d052554</name>
</gene>
<dbReference type="InParanoid" id="A0A1D6QHS0"/>
<dbReference type="InterPro" id="IPR014718">
    <property type="entry name" value="GH-type_carb-bd"/>
</dbReference>
<sequence length="592" mass="66684">MAVNGKGTCQDKAHLSNVYTDVMHIISKKEGIQRASGLSSIDYIMTPRWMSLGDVDTSGSTVASTEPSDYVRGLDQKAKHLSLGRNNIVSEPEEVLHPQPHHGSFWPRTRSKARADRNSVGITSTNDTRSSWAAPSMHDKEDISSTISDPGPIWDCEPKWDTGPKWDSELTWEPDHPIELPRPQEDMGIGAPMELVPNWDDKWVVRKGHFLGVLAPFSRHCPSRGYKGAMQAFSGGIRRSCKSICCFEFRLRASLSKDGDLSLISRIRNVNGKPFSFSFAYHTYLSVYDIRSDKEKTYVICTLTLEYMYRVFNMHADNNDRSDKKKIPEITSGIKNAQIYYTGTQSNMNANEVDLVHTQFKRAKERSDSCDDDLFNDLMSLYNSSSSASVDADILRRLSEKLQLITIYDLNHESLTLHKMASGGDPGGIVDQTHFSHANTLTPFSYQSDVQTSNERKLRVPQIKTWHQVILLLHAILVIKINNDPMKIDNKGGGLIDLEGERMAYLGRGPRRLQQNYFLSGRGASFPLQRWGRGNVGERGDGRGMQNLRWVMVGGYRMRMLAWSGGRFAEVTAAAETAAGLWRSRLSRRLQL</sequence>
<dbReference type="EMBL" id="CM000780">
    <property type="protein sequence ID" value="AQK57417.1"/>
    <property type="molecule type" value="Genomic_DNA"/>
</dbReference>
<dbReference type="SMR" id="A0A1D6QHS0"/>
<dbReference type="PANTHER" id="PTHR11122:SF59">
    <property type="entry name" value="GLUCOSE-6-PHOSPHATE 1-EPIMERASE"/>
    <property type="match status" value="1"/>
</dbReference>
<accession>A0A1D6QHS0</accession>
<reference evidence="2" key="1">
    <citation type="submission" date="2015-12" db="EMBL/GenBank/DDBJ databases">
        <title>Update maize B73 reference genome by single molecule sequencing technologies.</title>
        <authorList>
            <consortium name="Maize Genome Sequencing Project"/>
            <person name="Ware D."/>
        </authorList>
    </citation>
    <scope>NUCLEOTIDE SEQUENCE</scope>
    <source>
        <tissue evidence="2">Seedling</tissue>
    </source>
</reference>
<protein>
    <submittedName>
        <fullName evidence="2">Sphingosine kinase 1</fullName>
    </submittedName>
</protein>
<dbReference type="PANTHER" id="PTHR11122">
    <property type="entry name" value="APOSPORY-ASSOCIATED PROTEIN C-RELATED"/>
    <property type="match status" value="1"/>
</dbReference>